<proteinExistence type="predicted"/>
<evidence type="ECO:0008006" key="3">
    <source>
        <dbReference type="Google" id="ProtNLM"/>
    </source>
</evidence>
<reference evidence="2" key="1">
    <citation type="journal article" date="2023" name="Int. J. Syst. Evol. Microbiol.">
        <title>Mesoterricola silvestris gen. nov., sp. nov., Mesoterricola sediminis sp. nov., Geothrix oryzae sp. nov., Geothrix edaphica sp. nov., Geothrix rubra sp. nov., and Geothrix limicola sp. nov., six novel members of Acidobacteriota isolated from soils.</title>
        <authorList>
            <person name="Itoh H."/>
            <person name="Sugisawa Y."/>
            <person name="Mise K."/>
            <person name="Xu Z."/>
            <person name="Kuniyasu M."/>
            <person name="Ushijima N."/>
            <person name="Kawano K."/>
            <person name="Kobayashi E."/>
            <person name="Shiratori Y."/>
            <person name="Masuda Y."/>
            <person name="Senoo K."/>
        </authorList>
    </citation>
    <scope>NUCLEOTIDE SEQUENCE [LARGE SCALE GENOMIC DNA]</scope>
    <source>
        <strain evidence="2">Red222</strain>
    </source>
</reference>
<sequence length="94" mass="10325">MQKHPGSISGCYEDAVNGFDGNLPALVEAAVLFVKQRKLRASTDPIRTANGRVYLVTLERIQEIEKALASVRGMSRAKVLAGLLHLFLTQFTEP</sequence>
<accession>A0ABN6UU41</accession>
<protein>
    <recommendedName>
        <fullName evidence="3">Ribbon-helix-helix protein CopG domain-containing protein</fullName>
    </recommendedName>
</protein>
<organism evidence="1 2">
    <name type="scientific">Geothrix oryzae</name>
    <dbReference type="NCBI Taxonomy" id="2927975"/>
    <lineage>
        <taxon>Bacteria</taxon>
        <taxon>Pseudomonadati</taxon>
        <taxon>Acidobacteriota</taxon>
        <taxon>Holophagae</taxon>
        <taxon>Holophagales</taxon>
        <taxon>Holophagaceae</taxon>
        <taxon>Geothrix</taxon>
    </lineage>
</organism>
<name>A0ABN6UU41_9BACT</name>
<dbReference type="EMBL" id="AP027079">
    <property type="protein sequence ID" value="BDU68264.1"/>
    <property type="molecule type" value="Genomic_DNA"/>
</dbReference>
<dbReference type="Proteomes" id="UP001242010">
    <property type="component" value="Chromosome"/>
</dbReference>
<keyword evidence="2" id="KW-1185">Reference proteome</keyword>
<gene>
    <name evidence="1" type="ORF">GETHOR_03650</name>
</gene>
<evidence type="ECO:0000313" key="1">
    <source>
        <dbReference type="EMBL" id="BDU68264.1"/>
    </source>
</evidence>
<evidence type="ECO:0000313" key="2">
    <source>
        <dbReference type="Proteomes" id="UP001242010"/>
    </source>
</evidence>